<sequence length="92" mass="9736">MQLATQRRAAVAFLETQGGVEQIRFTQEGGLSGFGAPWAVNAVVTVNGEEYNEILGITRYSRAGKPLPDTAPGTAHAPVTVIYSDASSEVIE</sequence>
<evidence type="ECO:0000313" key="2">
    <source>
        <dbReference type="Proteomes" id="UP000515511"/>
    </source>
</evidence>
<dbReference type="EMBL" id="CP043641">
    <property type="protein sequence ID" value="QNE33802.1"/>
    <property type="molecule type" value="Genomic_DNA"/>
</dbReference>
<dbReference type="Proteomes" id="UP000515511">
    <property type="component" value="Chromosome"/>
</dbReference>
<accession>A0A7G6Y5N7</accession>
<proteinExistence type="predicted"/>
<dbReference type="KEGG" id="lse:F1C12_00675"/>
<gene>
    <name evidence="1" type="ORF">F1C12_00675</name>
</gene>
<name>A0A7G6Y5N7_9MICO</name>
<organism evidence="1 2">
    <name type="scientific">Leifsonia shinshuensis</name>
    <dbReference type="NCBI Taxonomy" id="150026"/>
    <lineage>
        <taxon>Bacteria</taxon>
        <taxon>Bacillati</taxon>
        <taxon>Actinomycetota</taxon>
        <taxon>Actinomycetes</taxon>
        <taxon>Micrococcales</taxon>
        <taxon>Microbacteriaceae</taxon>
        <taxon>Leifsonia</taxon>
    </lineage>
</organism>
<evidence type="ECO:0000313" key="1">
    <source>
        <dbReference type="EMBL" id="QNE33802.1"/>
    </source>
</evidence>
<dbReference type="RefSeq" id="WP_185276972.1">
    <property type="nucleotide sequence ID" value="NZ_CP043641.1"/>
</dbReference>
<reference evidence="2" key="1">
    <citation type="submission" date="2019-09" db="EMBL/GenBank/DDBJ databases">
        <title>Antimicrobial potential of Antarctic Bacteria.</title>
        <authorList>
            <person name="Benaud N."/>
            <person name="Edwards R.J."/>
            <person name="Ferrari B.C."/>
        </authorList>
    </citation>
    <scope>NUCLEOTIDE SEQUENCE [LARGE SCALE GENOMIC DNA]</scope>
    <source>
        <strain evidence="2">INR9</strain>
    </source>
</reference>
<dbReference type="AlphaFoldDB" id="A0A7G6Y5N7"/>
<protein>
    <submittedName>
        <fullName evidence="1">Uncharacterized protein</fullName>
    </submittedName>
</protein>